<evidence type="ECO:0000259" key="11">
    <source>
        <dbReference type="Pfam" id="PF07715"/>
    </source>
</evidence>
<evidence type="ECO:0000256" key="3">
    <source>
        <dbReference type="ARBA" id="ARBA00022452"/>
    </source>
</evidence>
<dbReference type="NCBIfam" id="TIGR04057">
    <property type="entry name" value="SusC_RagA_signa"/>
    <property type="match status" value="1"/>
</dbReference>
<comment type="caution">
    <text evidence="12">The sequence shown here is derived from an EMBL/GenBank/DDBJ whole genome shotgun (WGS) entry which is preliminary data.</text>
</comment>
<sequence>MKKKFSTGIPIPSGKYYLKLILCMKLITGLLLFGMMNVSAHTFSQSKLVSMELNQASLKEFFDNVQNQTEYLFFYQDKLIKSNQGSSITMHVKDKPLDQVLTEVLGARNLAYQISGRQIAVVSSKKPTSSTFSPINKIEIDDRRISGTVTDESGEPLPGVSILIRGTSKGTTTDLDGKFSIEVSDNATLIFQFLGFRREEVVVGNRSELSISLKSEVSNLNEFVVTGYVVQEKRAVTGSMSSVSGSDIENLPVGSFDKALQGRAAGVLVQSSSGVPGGQVNINIRGQGSITAGNQPLYIVDGVQLNSESVSTNRTENNPLAFLNPNDIESMEILKDAAAASIYGAQAANGVVLITTKKGKSGKTRFNLNYYKGITEPMPKMQMMNSQQFIDARMEAMSNRFPTRTPETIRTGVLNDLRLPTDLTDAQIAALPTYDWQDIGFRTGVVDNLDLTASGGNDKTTFIMSGSYNNHIGNVVAIDFQRATARLGVTHKANERLTFEMNTNLSSIVQNGNDGVGTTGLFAAPQFASPMIVPTEPFRLEDGSWNAPLGGLPGTMRYNPVQTAEYNTARSRQRSVIGNFTARYKITDDLEFKSFYGLDYRIISSEFYIDPRTEGGFGRQGFLQIETMQNTNFITNQTLNYNKKLNDKSRLTALVGAEYRSDQREREGSTAEGFPTHQFRRMSSASTPLTVFGTWTGFKRFGVFGQTNFEYDRKFFASAILRYDGSSRFGADNQFGLFPALSVGWDFSQESFLVNSRNVDQLKLRFGYGQTGNDQIGNFAARGLYGGAGNYAGNPGIQPGGIANVDLGWERNITYNLGIDYSFFESRLYGAVEVFHRTSKDLLLGQPLPWISGYGNITSNIGEVVNKGIEIEIAADVIRNKDFLWRSSFNITFLDNEVTRLFDDLDVLPGNQSVRVGYPLRTNFEAAYAGVNSATGRPMWYDANGDITYNPLNPGDYQIFGSELSNYFGGWSNSFTYKNLSLDVFFTYDMGREYYNNANVGWYRNGFGIRNALESVYLERWTEPGQITPHPRPFEGGAETNGASYIRTSSRFLEDASFIRLKQVTLGYDFSPRLVNKLKLTNARIYAQAVNLLTWTAWTGYDPEFYLDGSDFTSNQGVVPQTRNYTIGIQIGF</sequence>
<keyword evidence="13" id="KW-1185">Reference proteome</keyword>
<dbReference type="InterPro" id="IPR023997">
    <property type="entry name" value="TonB-dep_OMP_SusC/RagA_CS"/>
</dbReference>
<evidence type="ECO:0000256" key="2">
    <source>
        <dbReference type="ARBA" id="ARBA00022448"/>
    </source>
</evidence>
<dbReference type="Proteomes" id="UP001165489">
    <property type="component" value="Unassembled WGS sequence"/>
</dbReference>
<keyword evidence="12" id="KW-0675">Receptor</keyword>
<dbReference type="Pfam" id="PF07715">
    <property type="entry name" value="Plug"/>
    <property type="match status" value="1"/>
</dbReference>
<evidence type="ECO:0000256" key="5">
    <source>
        <dbReference type="ARBA" id="ARBA00023077"/>
    </source>
</evidence>
<evidence type="ECO:0000256" key="8">
    <source>
        <dbReference type="PROSITE-ProRule" id="PRU01360"/>
    </source>
</evidence>
<dbReference type="Gene3D" id="2.170.130.10">
    <property type="entry name" value="TonB-dependent receptor, plug domain"/>
    <property type="match status" value="1"/>
</dbReference>
<keyword evidence="3 8" id="KW-1134">Transmembrane beta strand</keyword>
<accession>A0ABS9UXE0</accession>
<comment type="subcellular location">
    <subcellularLocation>
        <location evidence="1 8">Cell outer membrane</location>
        <topology evidence="1 8">Multi-pass membrane protein</topology>
    </subcellularLocation>
</comment>
<feature type="domain" description="TonB-dependent receptor plug" evidence="11">
    <location>
        <begin position="233"/>
        <end position="351"/>
    </location>
</feature>
<proteinExistence type="inferred from homology"/>
<dbReference type="InterPro" id="IPR012910">
    <property type="entry name" value="Plug_dom"/>
</dbReference>
<evidence type="ECO:0000256" key="9">
    <source>
        <dbReference type="RuleBase" id="RU003357"/>
    </source>
</evidence>
<dbReference type="Pfam" id="PF00593">
    <property type="entry name" value="TonB_dep_Rec_b-barrel"/>
    <property type="match status" value="1"/>
</dbReference>
<evidence type="ECO:0000313" key="13">
    <source>
        <dbReference type="Proteomes" id="UP001165489"/>
    </source>
</evidence>
<dbReference type="InterPro" id="IPR037066">
    <property type="entry name" value="Plug_dom_sf"/>
</dbReference>
<dbReference type="Gene3D" id="2.60.40.1120">
    <property type="entry name" value="Carboxypeptidase-like, regulatory domain"/>
    <property type="match status" value="1"/>
</dbReference>
<evidence type="ECO:0000259" key="10">
    <source>
        <dbReference type="Pfam" id="PF00593"/>
    </source>
</evidence>
<name>A0ABS9UXE0_9BACT</name>
<evidence type="ECO:0000256" key="1">
    <source>
        <dbReference type="ARBA" id="ARBA00004571"/>
    </source>
</evidence>
<dbReference type="SUPFAM" id="SSF56935">
    <property type="entry name" value="Porins"/>
    <property type="match status" value="1"/>
</dbReference>
<keyword evidence="2 8" id="KW-0813">Transport</keyword>
<keyword evidence="4 8" id="KW-0812">Transmembrane</keyword>
<reference evidence="12" key="1">
    <citation type="submission" date="2022-03" db="EMBL/GenBank/DDBJ databases">
        <title>De novo assembled genomes of Belliella spp. (Cyclobacteriaceae) strains.</title>
        <authorList>
            <person name="Szabo A."/>
            <person name="Korponai K."/>
            <person name="Felfoldi T."/>
        </authorList>
    </citation>
    <scope>NUCLEOTIDE SEQUENCE</scope>
    <source>
        <strain evidence="12">DSM 111904</strain>
    </source>
</reference>
<dbReference type="Pfam" id="PF13715">
    <property type="entry name" value="CarbopepD_reg_2"/>
    <property type="match status" value="1"/>
</dbReference>
<dbReference type="InterPro" id="IPR000531">
    <property type="entry name" value="Beta-barrel_TonB"/>
</dbReference>
<dbReference type="InterPro" id="IPR008969">
    <property type="entry name" value="CarboxyPept-like_regulatory"/>
</dbReference>
<dbReference type="EMBL" id="JAKZGP010000008">
    <property type="protein sequence ID" value="MCH7408733.1"/>
    <property type="molecule type" value="Genomic_DNA"/>
</dbReference>
<dbReference type="NCBIfam" id="TIGR04056">
    <property type="entry name" value="OMP_RagA_SusC"/>
    <property type="match status" value="1"/>
</dbReference>
<evidence type="ECO:0000313" key="12">
    <source>
        <dbReference type="EMBL" id="MCH7408733.1"/>
    </source>
</evidence>
<dbReference type="SUPFAM" id="SSF49464">
    <property type="entry name" value="Carboxypeptidase regulatory domain-like"/>
    <property type="match status" value="1"/>
</dbReference>
<gene>
    <name evidence="12" type="ORF">MM239_04955</name>
</gene>
<evidence type="ECO:0000256" key="7">
    <source>
        <dbReference type="ARBA" id="ARBA00023237"/>
    </source>
</evidence>
<dbReference type="PROSITE" id="PS52016">
    <property type="entry name" value="TONB_DEPENDENT_REC_3"/>
    <property type="match status" value="1"/>
</dbReference>
<dbReference type="InterPro" id="IPR036942">
    <property type="entry name" value="Beta-barrel_TonB_sf"/>
</dbReference>
<dbReference type="Gene3D" id="2.40.170.20">
    <property type="entry name" value="TonB-dependent receptor, beta-barrel domain"/>
    <property type="match status" value="1"/>
</dbReference>
<dbReference type="InterPro" id="IPR039426">
    <property type="entry name" value="TonB-dep_rcpt-like"/>
</dbReference>
<dbReference type="InterPro" id="IPR023996">
    <property type="entry name" value="TonB-dep_OMP_SusC/RagA"/>
</dbReference>
<protein>
    <submittedName>
        <fullName evidence="12">TonB-dependent receptor</fullName>
    </submittedName>
</protein>
<evidence type="ECO:0000256" key="4">
    <source>
        <dbReference type="ARBA" id="ARBA00022692"/>
    </source>
</evidence>
<comment type="similarity">
    <text evidence="8 9">Belongs to the TonB-dependent receptor family.</text>
</comment>
<evidence type="ECO:0000256" key="6">
    <source>
        <dbReference type="ARBA" id="ARBA00023136"/>
    </source>
</evidence>
<keyword evidence="6 8" id="KW-0472">Membrane</keyword>
<keyword evidence="7 8" id="KW-0998">Cell outer membrane</keyword>
<feature type="domain" description="TonB-dependent receptor-like beta-barrel" evidence="10">
    <location>
        <begin position="549"/>
        <end position="977"/>
    </location>
</feature>
<keyword evidence="5 9" id="KW-0798">TonB box</keyword>
<organism evidence="12 13">
    <name type="scientific">Belliella filtrata</name>
    <dbReference type="NCBI Taxonomy" id="2923435"/>
    <lineage>
        <taxon>Bacteria</taxon>
        <taxon>Pseudomonadati</taxon>
        <taxon>Bacteroidota</taxon>
        <taxon>Cytophagia</taxon>
        <taxon>Cytophagales</taxon>
        <taxon>Cyclobacteriaceae</taxon>
        <taxon>Belliella</taxon>
    </lineage>
</organism>